<dbReference type="SUPFAM" id="SSF51556">
    <property type="entry name" value="Metallo-dependent hydrolases"/>
    <property type="match status" value="1"/>
</dbReference>
<keyword evidence="3" id="KW-0378">Hydrolase</keyword>
<protein>
    <submittedName>
        <fullName evidence="3">Amidohydrolase family protein</fullName>
    </submittedName>
</protein>
<dbReference type="AlphaFoldDB" id="A0A6C0GWV3"/>
<keyword evidence="1" id="KW-0456">Lyase</keyword>
<feature type="domain" description="Amidohydrolase-related" evidence="2">
    <location>
        <begin position="44"/>
        <end position="335"/>
    </location>
</feature>
<dbReference type="PANTHER" id="PTHR21240">
    <property type="entry name" value="2-AMINO-3-CARBOXYLMUCONATE-6-SEMIALDEHYDE DECARBOXYLASE"/>
    <property type="match status" value="1"/>
</dbReference>
<dbReference type="CDD" id="cd01292">
    <property type="entry name" value="metallo-dependent_hydrolases"/>
    <property type="match status" value="1"/>
</dbReference>
<dbReference type="Proteomes" id="UP000480178">
    <property type="component" value="Chromosome"/>
</dbReference>
<dbReference type="GO" id="GO:0016831">
    <property type="term" value="F:carboxy-lyase activity"/>
    <property type="evidence" value="ECO:0007669"/>
    <property type="project" value="InterPro"/>
</dbReference>
<reference evidence="3 4" key="1">
    <citation type="submission" date="2020-01" db="EMBL/GenBank/DDBJ databases">
        <authorList>
            <person name="Kim M.K."/>
        </authorList>
    </citation>
    <scope>NUCLEOTIDE SEQUENCE [LARGE SCALE GENOMIC DNA]</scope>
    <source>
        <strain evidence="3 4">172606-1</strain>
    </source>
</reference>
<organism evidence="3 4">
    <name type="scientific">Rhodocytophaga rosea</name>
    <dbReference type="NCBI Taxonomy" id="2704465"/>
    <lineage>
        <taxon>Bacteria</taxon>
        <taxon>Pseudomonadati</taxon>
        <taxon>Bacteroidota</taxon>
        <taxon>Cytophagia</taxon>
        <taxon>Cytophagales</taxon>
        <taxon>Rhodocytophagaceae</taxon>
        <taxon>Rhodocytophaga</taxon>
    </lineage>
</organism>
<evidence type="ECO:0000313" key="4">
    <source>
        <dbReference type="Proteomes" id="UP000480178"/>
    </source>
</evidence>
<dbReference type="EMBL" id="CP048222">
    <property type="protein sequence ID" value="QHT71852.1"/>
    <property type="molecule type" value="Genomic_DNA"/>
</dbReference>
<evidence type="ECO:0000256" key="1">
    <source>
        <dbReference type="ARBA" id="ARBA00023239"/>
    </source>
</evidence>
<dbReference type="KEGG" id="rhoz:GXP67_01750"/>
<dbReference type="Pfam" id="PF04909">
    <property type="entry name" value="Amidohydro_2"/>
    <property type="match status" value="1"/>
</dbReference>
<sequence length="341" mass="38062">MLSFTRPFFSTAILRKAAWNVLFFLTTFSVYAQENSANKRLPIIDVHVHAMKVNPAFAGDMCPWFLKNMPGGDPTQAPPSFLNIDCADPLKAAKTDQEMQDAVLATMKRLNMTIVAYGDPTIIRKWMKAAPGRVIPGIGVSSPKDMTVKAFQDSLSSGFYKVMGEVAPQYQGLSPSDPSLDEYFAVAEKLNIPVGIHMGTGGNGMANITQPKYRASMGNPFLLEDVLAKHPKLKIWVMHAGYPMIDEIIALMGANAYVYVDLAGFIWSYPLEEIHAYIQRLVQAGFGKRILYGTDLLVWPKLIETSVGVIENANYLSFEQKRDILFNNAVRFFRLDESKYK</sequence>
<dbReference type="InterPro" id="IPR032466">
    <property type="entry name" value="Metal_Hydrolase"/>
</dbReference>
<dbReference type="GO" id="GO:0016787">
    <property type="term" value="F:hydrolase activity"/>
    <property type="evidence" value="ECO:0007669"/>
    <property type="project" value="UniProtKB-KW"/>
</dbReference>
<dbReference type="InterPro" id="IPR032465">
    <property type="entry name" value="ACMSD"/>
</dbReference>
<proteinExistence type="predicted"/>
<gene>
    <name evidence="3" type="ORF">GXP67_01750</name>
</gene>
<keyword evidence="4" id="KW-1185">Reference proteome</keyword>
<accession>A0A6C0GWV3</accession>
<name>A0A6C0GWV3_9BACT</name>
<evidence type="ECO:0000259" key="2">
    <source>
        <dbReference type="Pfam" id="PF04909"/>
    </source>
</evidence>
<evidence type="ECO:0000313" key="3">
    <source>
        <dbReference type="EMBL" id="QHT71852.1"/>
    </source>
</evidence>
<dbReference type="Gene3D" id="3.20.20.140">
    <property type="entry name" value="Metal-dependent hydrolases"/>
    <property type="match status" value="1"/>
</dbReference>
<dbReference type="InterPro" id="IPR006680">
    <property type="entry name" value="Amidohydro-rel"/>
</dbReference>